<dbReference type="OrthoDB" id="9810023at2"/>
<dbReference type="PRINTS" id="PR00455">
    <property type="entry name" value="HTHTETR"/>
</dbReference>
<organism evidence="6 7">
    <name type="scientific">Oceanobacillus arenosus</name>
    <dbReference type="NCBI Taxonomy" id="1229153"/>
    <lineage>
        <taxon>Bacteria</taxon>
        <taxon>Bacillati</taxon>
        <taxon>Bacillota</taxon>
        <taxon>Bacilli</taxon>
        <taxon>Bacillales</taxon>
        <taxon>Bacillaceae</taxon>
        <taxon>Oceanobacillus</taxon>
    </lineage>
</organism>
<protein>
    <submittedName>
        <fullName evidence="6">TetR/AcrR family transcriptional regulator</fullName>
    </submittedName>
</protein>
<dbReference type="GO" id="GO:0003677">
    <property type="term" value="F:DNA binding"/>
    <property type="evidence" value="ECO:0007669"/>
    <property type="project" value="UniProtKB-UniRule"/>
</dbReference>
<dbReference type="PANTHER" id="PTHR47506:SF3">
    <property type="entry name" value="HTH-TYPE TRANSCRIPTIONAL REGULATOR LMRA"/>
    <property type="match status" value="1"/>
</dbReference>
<dbReference type="Pfam" id="PF21993">
    <property type="entry name" value="TetR_C_13_2"/>
    <property type="match status" value="1"/>
</dbReference>
<dbReference type="InterPro" id="IPR001647">
    <property type="entry name" value="HTH_TetR"/>
</dbReference>
<dbReference type="SUPFAM" id="SSF46689">
    <property type="entry name" value="Homeodomain-like"/>
    <property type="match status" value="1"/>
</dbReference>
<feature type="DNA-binding region" description="H-T-H motif" evidence="4">
    <location>
        <begin position="24"/>
        <end position="43"/>
    </location>
</feature>
<dbReference type="EMBL" id="PIOC01000010">
    <property type="protein sequence ID" value="RDW20125.1"/>
    <property type="molecule type" value="Genomic_DNA"/>
</dbReference>
<dbReference type="SUPFAM" id="SSF48498">
    <property type="entry name" value="Tetracyclin repressor-like, C-terminal domain"/>
    <property type="match status" value="1"/>
</dbReference>
<name>A0A3D8PZF5_9BACI</name>
<dbReference type="Proteomes" id="UP000257143">
    <property type="component" value="Unassembled WGS sequence"/>
</dbReference>
<comment type="caution">
    <text evidence="6">The sequence shown here is derived from an EMBL/GenBank/DDBJ whole genome shotgun (WGS) entry which is preliminary data.</text>
</comment>
<dbReference type="Gene3D" id="1.10.357.10">
    <property type="entry name" value="Tetracycline Repressor, domain 2"/>
    <property type="match status" value="1"/>
</dbReference>
<dbReference type="InterPro" id="IPR009057">
    <property type="entry name" value="Homeodomain-like_sf"/>
</dbReference>
<proteinExistence type="predicted"/>
<evidence type="ECO:0000256" key="3">
    <source>
        <dbReference type="ARBA" id="ARBA00023163"/>
    </source>
</evidence>
<evidence type="ECO:0000313" key="7">
    <source>
        <dbReference type="Proteomes" id="UP000257143"/>
    </source>
</evidence>
<evidence type="ECO:0000256" key="2">
    <source>
        <dbReference type="ARBA" id="ARBA00023125"/>
    </source>
</evidence>
<gene>
    <name evidence="6" type="ORF">CWR48_05280</name>
</gene>
<evidence type="ECO:0000259" key="5">
    <source>
        <dbReference type="PROSITE" id="PS50977"/>
    </source>
</evidence>
<reference evidence="7" key="1">
    <citation type="submission" date="2017-11" db="EMBL/GenBank/DDBJ databases">
        <authorList>
            <person name="Zhu W."/>
        </authorList>
    </citation>
    <scope>NUCLEOTIDE SEQUENCE [LARGE SCALE GENOMIC DNA]</scope>
    <source>
        <strain evidence="7">CAU 1183</strain>
    </source>
</reference>
<keyword evidence="2 4" id="KW-0238">DNA-binding</keyword>
<dbReference type="InterPro" id="IPR036271">
    <property type="entry name" value="Tet_transcr_reg_TetR-rel_C_sf"/>
</dbReference>
<dbReference type="PROSITE" id="PS50977">
    <property type="entry name" value="HTH_TETR_2"/>
    <property type="match status" value="1"/>
</dbReference>
<keyword evidence="7" id="KW-1185">Reference proteome</keyword>
<dbReference type="AlphaFoldDB" id="A0A3D8PZF5"/>
<feature type="domain" description="HTH tetR-type" evidence="5">
    <location>
        <begin position="1"/>
        <end position="61"/>
    </location>
</feature>
<sequence>MDTKSLIIDIATKLFQQKGYKGVGLTEIIKACDISKGSLYHHFPNGKEELLIACLQYLNEEITNDIVDIFNRYPTTQEATNAMISKLIDNFEMEGTLIGYTFSSMVSEMASLSDPVRNACAKLYTEMQTIYYHKLVADGFSNDEASSTALMVTASIEGGMLLCLTQKRAEPLQVISQVLPKILETRRFKTSE</sequence>
<accession>A0A3D8PZF5</accession>
<keyword evidence="3" id="KW-0804">Transcription</keyword>
<evidence type="ECO:0000256" key="4">
    <source>
        <dbReference type="PROSITE-ProRule" id="PRU00335"/>
    </source>
</evidence>
<keyword evidence="1" id="KW-0805">Transcription regulation</keyword>
<dbReference type="InterPro" id="IPR054156">
    <property type="entry name" value="YxaF_TetR_C"/>
</dbReference>
<dbReference type="Pfam" id="PF00440">
    <property type="entry name" value="TetR_N"/>
    <property type="match status" value="1"/>
</dbReference>
<dbReference type="RefSeq" id="WP_115772063.1">
    <property type="nucleotide sequence ID" value="NZ_PIOC01000010.1"/>
</dbReference>
<evidence type="ECO:0000256" key="1">
    <source>
        <dbReference type="ARBA" id="ARBA00023015"/>
    </source>
</evidence>
<evidence type="ECO:0000313" key="6">
    <source>
        <dbReference type="EMBL" id="RDW20125.1"/>
    </source>
</evidence>
<dbReference type="PANTHER" id="PTHR47506">
    <property type="entry name" value="TRANSCRIPTIONAL REGULATORY PROTEIN"/>
    <property type="match status" value="1"/>
</dbReference>